<dbReference type="EMBL" id="KZ613493">
    <property type="protein sequence ID" value="PMD18649.1"/>
    <property type="molecule type" value="Genomic_DNA"/>
</dbReference>
<gene>
    <name evidence="4" type="ORF">NA56DRAFT_706561</name>
</gene>
<dbReference type="SUPFAM" id="SSF48576">
    <property type="entry name" value="Terpenoid synthases"/>
    <property type="match status" value="1"/>
</dbReference>
<dbReference type="OrthoDB" id="6921389at2759"/>
<organism evidence="4 5">
    <name type="scientific">Hyaloscypha hepaticicola</name>
    <dbReference type="NCBI Taxonomy" id="2082293"/>
    <lineage>
        <taxon>Eukaryota</taxon>
        <taxon>Fungi</taxon>
        <taxon>Dikarya</taxon>
        <taxon>Ascomycota</taxon>
        <taxon>Pezizomycotina</taxon>
        <taxon>Leotiomycetes</taxon>
        <taxon>Helotiales</taxon>
        <taxon>Hyaloscyphaceae</taxon>
        <taxon>Hyaloscypha</taxon>
    </lineage>
</organism>
<dbReference type="GO" id="GO:0046872">
    <property type="term" value="F:metal ion binding"/>
    <property type="evidence" value="ECO:0007669"/>
    <property type="project" value="UniProtKB-KW"/>
</dbReference>
<dbReference type="GO" id="GO:0046165">
    <property type="term" value="P:alcohol biosynthetic process"/>
    <property type="evidence" value="ECO:0007669"/>
    <property type="project" value="UniProtKB-ARBA"/>
</dbReference>
<evidence type="ECO:0000313" key="4">
    <source>
        <dbReference type="EMBL" id="PMD18649.1"/>
    </source>
</evidence>
<accession>A0A2J6PX95</accession>
<reference evidence="4 5" key="1">
    <citation type="submission" date="2016-05" db="EMBL/GenBank/DDBJ databases">
        <title>A degradative enzymes factory behind the ericoid mycorrhizal symbiosis.</title>
        <authorList>
            <consortium name="DOE Joint Genome Institute"/>
            <person name="Martino E."/>
            <person name="Morin E."/>
            <person name="Grelet G."/>
            <person name="Kuo A."/>
            <person name="Kohler A."/>
            <person name="Daghino S."/>
            <person name="Barry K."/>
            <person name="Choi C."/>
            <person name="Cichocki N."/>
            <person name="Clum A."/>
            <person name="Copeland A."/>
            <person name="Hainaut M."/>
            <person name="Haridas S."/>
            <person name="Labutti K."/>
            <person name="Lindquist E."/>
            <person name="Lipzen A."/>
            <person name="Khouja H.-R."/>
            <person name="Murat C."/>
            <person name="Ohm R."/>
            <person name="Olson A."/>
            <person name="Spatafora J."/>
            <person name="Veneault-Fourrey C."/>
            <person name="Henrissat B."/>
            <person name="Grigoriev I."/>
            <person name="Martin F."/>
            <person name="Perotto S."/>
        </authorList>
    </citation>
    <scope>NUCLEOTIDE SEQUENCE [LARGE SCALE GENOMIC DNA]</scope>
    <source>
        <strain evidence="4 5">UAMH 7357</strain>
    </source>
</reference>
<dbReference type="GO" id="GO:0008299">
    <property type="term" value="P:isoprenoid biosynthetic process"/>
    <property type="evidence" value="ECO:0007669"/>
    <property type="project" value="InterPro"/>
</dbReference>
<sequence length="96" mass="10990">MTGNCDSHDAVGRYFQIRDQHMNLISLDYAKQKGVFEDLDEGKYTLALIHAMETAPKEQKSLLRNILTQRRIKGNPSSTSNSFWTICSIVEVWTIL</sequence>
<evidence type="ECO:0000256" key="3">
    <source>
        <dbReference type="ARBA" id="ARBA00022842"/>
    </source>
</evidence>
<keyword evidence="5" id="KW-1185">Reference proteome</keyword>
<keyword evidence="3" id="KW-0460">Magnesium</keyword>
<dbReference type="STRING" id="1745343.A0A2J6PX95"/>
<dbReference type="GO" id="GO:0004659">
    <property type="term" value="F:prenyltransferase activity"/>
    <property type="evidence" value="ECO:0007669"/>
    <property type="project" value="InterPro"/>
</dbReference>
<evidence type="ECO:0000313" key="5">
    <source>
        <dbReference type="Proteomes" id="UP000235672"/>
    </source>
</evidence>
<dbReference type="InterPro" id="IPR008949">
    <property type="entry name" value="Isoprenoid_synthase_dom_sf"/>
</dbReference>
<evidence type="ECO:0000256" key="1">
    <source>
        <dbReference type="ARBA" id="ARBA00022679"/>
    </source>
</evidence>
<dbReference type="InterPro" id="IPR000092">
    <property type="entry name" value="Polyprenyl_synt"/>
</dbReference>
<keyword evidence="1" id="KW-0808">Transferase</keyword>
<evidence type="ECO:0000256" key="2">
    <source>
        <dbReference type="ARBA" id="ARBA00022723"/>
    </source>
</evidence>
<protein>
    <submittedName>
        <fullName evidence="4">Uncharacterized protein</fullName>
    </submittedName>
</protein>
<dbReference type="AlphaFoldDB" id="A0A2J6PX95"/>
<name>A0A2J6PX95_9HELO</name>
<dbReference type="Proteomes" id="UP000235672">
    <property type="component" value="Unassembled WGS sequence"/>
</dbReference>
<dbReference type="PANTHER" id="PTHR12001:SF72">
    <property type="entry name" value="THIJ_PFPI FAMILY PROTEIN (AFU_ORTHOLOGUE AFUA_3G01210)-RELATED"/>
    <property type="match status" value="1"/>
</dbReference>
<dbReference type="Gene3D" id="1.10.600.10">
    <property type="entry name" value="Farnesyl Diphosphate Synthase"/>
    <property type="match status" value="1"/>
</dbReference>
<dbReference type="PANTHER" id="PTHR12001">
    <property type="entry name" value="GERANYLGERANYL PYROPHOSPHATE SYNTHASE"/>
    <property type="match status" value="1"/>
</dbReference>
<dbReference type="Pfam" id="PF00348">
    <property type="entry name" value="polyprenyl_synt"/>
    <property type="match status" value="1"/>
</dbReference>
<proteinExistence type="predicted"/>
<keyword evidence="2" id="KW-0479">Metal-binding</keyword>
<dbReference type="GO" id="GO:0043386">
    <property type="term" value="P:mycotoxin biosynthetic process"/>
    <property type="evidence" value="ECO:0007669"/>
    <property type="project" value="UniProtKB-ARBA"/>
</dbReference>